<keyword evidence="3" id="KW-1185">Reference proteome</keyword>
<evidence type="ECO:0000256" key="1">
    <source>
        <dbReference type="SAM" id="Coils"/>
    </source>
</evidence>
<dbReference type="OrthoDB" id="7697627at2759"/>
<dbReference type="PANTHER" id="PTHR37162:SF11">
    <property type="match status" value="1"/>
</dbReference>
<dbReference type="EMBL" id="OV121132">
    <property type="protein sequence ID" value="CAH0547010.1"/>
    <property type="molecule type" value="Genomic_DNA"/>
</dbReference>
<feature type="coiled-coil region" evidence="1">
    <location>
        <begin position="640"/>
        <end position="691"/>
    </location>
</feature>
<dbReference type="AlphaFoldDB" id="A0A9P0ANQ4"/>
<accession>A0A9P0ANQ4</accession>
<name>A0A9P0ANQ4_BRAAE</name>
<gene>
    <name evidence="2" type="ORF">MELIAE_LOCUS1066</name>
</gene>
<dbReference type="Proteomes" id="UP001154078">
    <property type="component" value="Chromosome 1"/>
</dbReference>
<reference evidence="2" key="1">
    <citation type="submission" date="2021-12" db="EMBL/GenBank/DDBJ databases">
        <authorList>
            <person name="King R."/>
        </authorList>
    </citation>
    <scope>NUCLEOTIDE SEQUENCE</scope>
</reference>
<keyword evidence="1" id="KW-0175">Coiled coil</keyword>
<protein>
    <submittedName>
        <fullName evidence="2">Uncharacterized protein</fullName>
    </submittedName>
</protein>
<organism evidence="2 3">
    <name type="scientific">Brassicogethes aeneus</name>
    <name type="common">Rape pollen beetle</name>
    <name type="synonym">Meligethes aeneus</name>
    <dbReference type="NCBI Taxonomy" id="1431903"/>
    <lineage>
        <taxon>Eukaryota</taxon>
        <taxon>Metazoa</taxon>
        <taxon>Ecdysozoa</taxon>
        <taxon>Arthropoda</taxon>
        <taxon>Hexapoda</taxon>
        <taxon>Insecta</taxon>
        <taxon>Pterygota</taxon>
        <taxon>Neoptera</taxon>
        <taxon>Endopterygota</taxon>
        <taxon>Coleoptera</taxon>
        <taxon>Polyphaga</taxon>
        <taxon>Cucujiformia</taxon>
        <taxon>Nitidulidae</taxon>
        <taxon>Meligethinae</taxon>
        <taxon>Brassicogethes</taxon>
    </lineage>
</organism>
<dbReference type="PANTHER" id="PTHR37162">
    <property type="entry name" value="HAT FAMILY DIMERISATION DOMAINCONTAINING PROTEIN-RELATED"/>
    <property type="match status" value="1"/>
</dbReference>
<evidence type="ECO:0000313" key="3">
    <source>
        <dbReference type="Proteomes" id="UP001154078"/>
    </source>
</evidence>
<sequence>MGKAAIDSHVGTPKHKNFARLIEQNKRIDFSKVNDSKSDTSLVSIVIDDEPSNNLSAIHSNPVIEEISDNISSDEKNINKRPANNFFIRRKTIEAEILWCLHVIENHFSMNSVNKSISVLKKMFEDSTTAQNIQLGSTKLSYSCVFGLAPYFQEHLHENIKKTTPFVLCFDESLNKVSQKGQMDLVIRFYNPSKKEVESRYLTSVFIEGRATSENILHHFLKGSSKLNMENLIQVSMDGPNVNIKFLRLLKEYLNEDNKLIDLGTCGLHVVHGSIQTGHKAAGWNLHSFLYGIYWLFKDSPSRRSDFTGITNSNVFPLKFCHTRWVEGSKAANRALMIYKDLKKYVENPSIIFPHTTSSKNVKNGLKDPLLPTKIAFFSTICSDMEPFLTKFQSNEPLAPFLFNELYILLNCLLQKFIKKTTIPKDSSDLYKINFKSKDIFLAYDKINIGFRASKLLNEVKVPEKEKLLFLQECQKFLISTVSKILERCGLNHRMVKGLSCLDPNIISSSKTIAEKRMQTCLEILNDKNIISGEIAENAKKQFNAMISLKEDLFKSYKKQRLDHFYEDLCRENYADLLKVIRILLIFSNGNAAVESGFSFNKQMLIENLKDNSLIAQRTIYDNIVLCGGAENIIVTDNMIKLYKQANQKYKEYLEKERTEEREKNARQGEKRKIEMEIKELELKKLKLDLLKKTELESIETRIKLLKKNL</sequence>
<proteinExistence type="predicted"/>
<evidence type="ECO:0000313" key="2">
    <source>
        <dbReference type="EMBL" id="CAH0547010.1"/>
    </source>
</evidence>